<gene>
    <name evidence="2" type="ORF">CEPIT_LOCUS9432</name>
</gene>
<protein>
    <submittedName>
        <fullName evidence="2">Uncharacterized protein</fullName>
    </submittedName>
</protein>
<reference evidence="2" key="1">
    <citation type="submission" date="2022-07" db="EMBL/GenBank/DDBJ databases">
        <authorList>
            <person name="Macas J."/>
            <person name="Novak P."/>
            <person name="Neumann P."/>
        </authorList>
    </citation>
    <scope>NUCLEOTIDE SEQUENCE</scope>
</reference>
<accession>A0AAV0CX21</accession>
<name>A0AAV0CX21_9ASTE</name>
<feature type="compositionally biased region" description="Polar residues" evidence="1">
    <location>
        <begin position="33"/>
        <end position="54"/>
    </location>
</feature>
<sequence length="61" mass="6573">MSVTPAKVTPPVTVTPVKVTTVTVTPPAKVNTHRQLPSTPTVTQNYSGHCQSVSYHHPPLR</sequence>
<evidence type="ECO:0000313" key="2">
    <source>
        <dbReference type="EMBL" id="CAH9085634.1"/>
    </source>
</evidence>
<keyword evidence="3" id="KW-1185">Reference proteome</keyword>
<organism evidence="2 3">
    <name type="scientific">Cuscuta epithymum</name>
    <dbReference type="NCBI Taxonomy" id="186058"/>
    <lineage>
        <taxon>Eukaryota</taxon>
        <taxon>Viridiplantae</taxon>
        <taxon>Streptophyta</taxon>
        <taxon>Embryophyta</taxon>
        <taxon>Tracheophyta</taxon>
        <taxon>Spermatophyta</taxon>
        <taxon>Magnoliopsida</taxon>
        <taxon>eudicotyledons</taxon>
        <taxon>Gunneridae</taxon>
        <taxon>Pentapetalae</taxon>
        <taxon>asterids</taxon>
        <taxon>lamiids</taxon>
        <taxon>Solanales</taxon>
        <taxon>Convolvulaceae</taxon>
        <taxon>Cuscuteae</taxon>
        <taxon>Cuscuta</taxon>
        <taxon>Cuscuta subgen. Cuscuta</taxon>
    </lineage>
</organism>
<evidence type="ECO:0000256" key="1">
    <source>
        <dbReference type="SAM" id="MobiDB-lite"/>
    </source>
</evidence>
<dbReference type="Proteomes" id="UP001152523">
    <property type="component" value="Unassembled WGS sequence"/>
</dbReference>
<evidence type="ECO:0000313" key="3">
    <source>
        <dbReference type="Proteomes" id="UP001152523"/>
    </source>
</evidence>
<dbReference type="AlphaFoldDB" id="A0AAV0CX21"/>
<dbReference type="EMBL" id="CAMAPF010000052">
    <property type="protein sequence ID" value="CAH9085634.1"/>
    <property type="molecule type" value="Genomic_DNA"/>
</dbReference>
<feature type="region of interest" description="Disordered" evidence="1">
    <location>
        <begin position="30"/>
        <end position="61"/>
    </location>
</feature>
<comment type="caution">
    <text evidence="2">The sequence shown here is derived from an EMBL/GenBank/DDBJ whole genome shotgun (WGS) entry which is preliminary data.</text>
</comment>
<proteinExistence type="predicted"/>